<feature type="transmembrane region" description="Helical" evidence="5">
    <location>
        <begin position="80"/>
        <end position="106"/>
    </location>
</feature>
<evidence type="ECO:0000313" key="9">
    <source>
        <dbReference type="Proteomes" id="UP000294641"/>
    </source>
</evidence>
<dbReference type="OrthoDB" id="9809646at2"/>
<comment type="subcellular location">
    <subcellularLocation>
        <location evidence="1">Membrane</location>
        <topology evidence="1">Multi-pass membrane protein</topology>
    </subcellularLocation>
</comment>
<evidence type="ECO:0000256" key="5">
    <source>
        <dbReference type="SAM" id="Phobius"/>
    </source>
</evidence>
<feature type="transmembrane region" description="Helical" evidence="5">
    <location>
        <begin position="16"/>
        <end position="35"/>
    </location>
</feature>
<comment type="caution">
    <text evidence="6">The sequence shown here is derived from an EMBL/GenBank/DDBJ whole genome shotgun (WGS) entry which is preliminary data.</text>
</comment>
<feature type="transmembrane region" description="Helical" evidence="5">
    <location>
        <begin position="181"/>
        <end position="199"/>
    </location>
</feature>
<reference evidence="6 8" key="1">
    <citation type="submission" date="2018-06" db="EMBL/GenBank/DDBJ databases">
        <authorList>
            <consortium name="Pathogen Informatics"/>
            <person name="Doyle S."/>
        </authorList>
    </citation>
    <scope>NUCLEOTIDE SEQUENCE [LARGE SCALE GENOMIC DNA]</scope>
    <source>
        <strain evidence="6 8">NCTC10597</strain>
    </source>
</reference>
<dbReference type="RefSeq" id="WP_109348960.1">
    <property type="nucleotide sequence ID" value="NZ_BJUE01000003.1"/>
</dbReference>
<dbReference type="GO" id="GO:0016020">
    <property type="term" value="C:membrane"/>
    <property type="evidence" value="ECO:0007669"/>
    <property type="project" value="UniProtKB-SubCell"/>
</dbReference>
<dbReference type="InterPro" id="IPR027469">
    <property type="entry name" value="Cation_efflux_TMD_sf"/>
</dbReference>
<keyword evidence="2 5" id="KW-0812">Transmembrane</keyword>
<feature type="transmembrane region" description="Helical" evidence="5">
    <location>
        <begin position="149"/>
        <end position="169"/>
    </location>
</feature>
<dbReference type="EMBL" id="UGNP01000001">
    <property type="protein sequence ID" value="STX09890.1"/>
    <property type="molecule type" value="Genomic_DNA"/>
</dbReference>
<evidence type="ECO:0000256" key="2">
    <source>
        <dbReference type="ARBA" id="ARBA00022692"/>
    </source>
</evidence>
<gene>
    <name evidence="6" type="primary">czcD_2</name>
    <name evidence="7" type="ORF">DFR61_10683</name>
    <name evidence="6" type="ORF">NCTC10597_01597</name>
</gene>
<proteinExistence type="predicted"/>
<evidence type="ECO:0000256" key="4">
    <source>
        <dbReference type="ARBA" id="ARBA00023136"/>
    </source>
</evidence>
<sequence>MFEHLFNLNNHQNNRFVNRYVALLFLASMFELFGYSRSHSLTQLATSGFIAIVAVSILLEKSIQSIHYRSLSQKKNYLYFRFEILVPLFLSIGFMLFSGLVVFFISQQNASLHANSALLTYSTIGLLLTSFIFFKLVKSNNQFRSSRTSTLILLSYFSPFVISFLVVALQPLYQNPQFDRVGAFFIALHILYFCTILTLKSSKFLMVGSPQKLDLVQLTSDLKSFDSIKKIHSVQAWTISSDLFGVKCQLSVSNNGRKPQHIVDELTDFILNRHNIEYIDVEIIHQNIQDNIDL</sequence>
<dbReference type="EMBL" id="SNZG01000006">
    <property type="protein sequence ID" value="TDR41385.1"/>
    <property type="molecule type" value="Genomic_DNA"/>
</dbReference>
<feature type="transmembrane region" description="Helical" evidence="5">
    <location>
        <begin position="118"/>
        <end position="137"/>
    </location>
</feature>
<keyword evidence="9" id="KW-1185">Reference proteome</keyword>
<keyword evidence="4 5" id="KW-0472">Membrane</keyword>
<keyword evidence="3 5" id="KW-1133">Transmembrane helix</keyword>
<dbReference type="AlphaFoldDB" id="A0A8B4QB00"/>
<evidence type="ECO:0000313" key="8">
    <source>
        <dbReference type="Proteomes" id="UP000254330"/>
    </source>
</evidence>
<evidence type="ECO:0000256" key="3">
    <source>
        <dbReference type="ARBA" id="ARBA00022989"/>
    </source>
</evidence>
<organism evidence="6 8">
    <name type="scientific">Kurthia zopfii</name>
    <dbReference type="NCBI Taxonomy" id="1650"/>
    <lineage>
        <taxon>Bacteria</taxon>
        <taxon>Bacillati</taxon>
        <taxon>Bacillota</taxon>
        <taxon>Bacilli</taxon>
        <taxon>Bacillales</taxon>
        <taxon>Caryophanaceae</taxon>
        <taxon>Kurthia</taxon>
    </lineage>
</organism>
<evidence type="ECO:0000313" key="7">
    <source>
        <dbReference type="EMBL" id="TDR41385.1"/>
    </source>
</evidence>
<evidence type="ECO:0000313" key="6">
    <source>
        <dbReference type="EMBL" id="STX09890.1"/>
    </source>
</evidence>
<accession>A0A8B4QB00</accession>
<protein>
    <submittedName>
        <fullName evidence="6">Cadmium, cobalt and zinc/H(+)-K(+) antiporter</fullName>
    </submittedName>
    <submittedName>
        <fullName evidence="7">Co/Zn/Cd efflux system component</fullName>
    </submittedName>
</protein>
<dbReference type="Proteomes" id="UP000294641">
    <property type="component" value="Unassembled WGS sequence"/>
</dbReference>
<reference evidence="7 9" key="2">
    <citation type="submission" date="2019-03" db="EMBL/GenBank/DDBJ databases">
        <title>Genomic Encyclopedia of Type Strains, Phase IV (KMG-IV): sequencing the most valuable type-strain genomes for metagenomic binning, comparative biology and taxonomic classification.</title>
        <authorList>
            <person name="Goeker M."/>
        </authorList>
    </citation>
    <scope>NUCLEOTIDE SEQUENCE [LARGE SCALE GENOMIC DNA]</scope>
    <source>
        <strain evidence="7 9">DSM 20580</strain>
    </source>
</reference>
<feature type="transmembrane region" description="Helical" evidence="5">
    <location>
        <begin position="41"/>
        <end position="59"/>
    </location>
</feature>
<evidence type="ECO:0000256" key="1">
    <source>
        <dbReference type="ARBA" id="ARBA00004141"/>
    </source>
</evidence>
<name>A0A8B4QB00_9BACL</name>
<dbReference type="SUPFAM" id="SSF161111">
    <property type="entry name" value="Cation efflux protein transmembrane domain-like"/>
    <property type="match status" value="1"/>
</dbReference>
<dbReference type="Proteomes" id="UP000254330">
    <property type="component" value="Unassembled WGS sequence"/>
</dbReference>